<evidence type="ECO:0000256" key="2">
    <source>
        <dbReference type="ARBA" id="ARBA00022475"/>
    </source>
</evidence>
<feature type="transmembrane region" description="Helical" evidence="6">
    <location>
        <begin position="76"/>
        <end position="97"/>
    </location>
</feature>
<keyword evidence="4 6" id="KW-1133">Transmembrane helix</keyword>
<evidence type="ECO:0000313" key="9">
    <source>
        <dbReference type="Proteomes" id="UP000186004"/>
    </source>
</evidence>
<name>A0A1N6UHK3_9ACTN</name>
<gene>
    <name evidence="8" type="ORF">SAMN05444858_103364</name>
</gene>
<evidence type="ECO:0000256" key="3">
    <source>
        <dbReference type="ARBA" id="ARBA00022692"/>
    </source>
</evidence>
<feature type="transmembrane region" description="Helical" evidence="6">
    <location>
        <begin position="243"/>
        <end position="266"/>
    </location>
</feature>
<feature type="domain" description="ABC3 transporter permease C-terminal" evidence="7">
    <location>
        <begin position="94"/>
        <end position="195"/>
    </location>
</feature>
<keyword evidence="3 6" id="KW-0812">Transmembrane</keyword>
<organism evidence="8 9">
    <name type="scientific">Micromonospora avicenniae</name>
    <dbReference type="NCBI Taxonomy" id="1198245"/>
    <lineage>
        <taxon>Bacteria</taxon>
        <taxon>Bacillati</taxon>
        <taxon>Actinomycetota</taxon>
        <taxon>Actinomycetes</taxon>
        <taxon>Micromonosporales</taxon>
        <taxon>Micromonosporaceae</taxon>
        <taxon>Micromonospora</taxon>
    </lineage>
</organism>
<feature type="transmembrane region" description="Helical" evidence="6">
    <location>
        <begin position="398"/>
        <end position="426"/>
    </location>
</feature>
<dbReference type="Pfam" id="PF02687">
    <property type="entry name" value="FtsX"/>
    <property type="match status" value="2"/>
</dbReference>
<evidence type="ECO:0000256" key="4">
    <source>
        <dbReference type="ARBA" id="ARBA00022989"/>
    </source>
</evidence>
<keyword evidence="5 6" id="KW-0472">Membrane</keyword>
<proteinExistence type="predicted"/>
<evidence type="ECO:0000256" key="1">
    <source>
        <dbReference type="ARBA" id="ARBA00004651"/>
    </source>
</evidence>
<sequence length="509" mass="52397">MKPPALLRLALAGTRTDTARVLLTAFSAALAALAAFAALNVLAIPTPAATDENAGRWSEQYSHALLREPGLRGGTAFALVLLTIPVLALAGQCARLGAPARDRRLAAFRLAGATPGQVTRLAMVETGVASLLGTLTGLALYLVGRELLDRPDERGQLALPTDVLPHGGAFAAVVVGLPLVAGLSSALMLRPVITTPLGVTRRAARERGPGPWAGMLIVAGVAGFIVGWPVMLGRTVDGPYVGLALVLLIGGGLAAMFGIVTGTGWISYTTGRLLRRYARHPAALLAAGRLMSDPWAGSRAFAALLAAVTFGAGAAALRSYFVTQDRLMREESRVAGGEVGDNPFYLSTISLVDLAVAVALVIAATGLLVAVVEGIVARRRSYTALVAAGVPRGTLGWSIAWQAVLPAVPAVLLALTVGTVLGRAFFGDVVRGSSTYAVCEASEALCADPATREQYTRITESAALRAVPDVPLEQLALLGAGALAGVLATVGIGLLFLRSSTATEELRTT</sequence>
<reference evidence="8 9" key="1">
    <citation type="submission" date="2017-01" db="EMBL/GenBank/DDBJ databases">
        <authorList>
            <person name="Mah S.A."/>
            <person name="Swanson W.J."/>
            <person name="Moy G.W."/>
            <person name="Vacquier V.D."/>
        </authorList>
    </citation>
    <scope>NUCLEOTIDE SEQUENCE [LARGE SCALE GENOMIC DNA]</scope>
    <source>
        <strain evidence="8 9">DSM 45758</strain>
    </source>
</reference>
<dbReference type="OrthoDB" id="5145974at2"/>
<dbReference type="STRING" id="1198245.SAMN05444858_103364"/>
<feature type="transmembrane region" description="Helical" evidence="6">
    <location>
        <begin position="300"/>
        <end position="321"/>
    </location>
</feature>
<dbReference type="GO" id="GO:0005886">
    <property type="term" value="C:plasma membrane"/>
    <property type="evidence" value="ECO:0007669"/>
    <property type="project" value="UniProtKB-SubCell"/>
</dbReference>
<dbReference type="Proteomes" id="UP000186004">
    <property type="component" value="Unassembled WGS sequence"/>
</dbReference>
<feature type="transmembrane region" description="Helical" evidence="6">
    <location>
        <begin position="118"/>
        <end position="143"/>
    </location>
</feature>
<keyword evidence="2" id="KW-1003">Cell membrane</keyword>
<dbReference type="InterPro" id="IPR003838">
    <property type="entry name" value="ABC3_permease_C"/>
</dbReference>
<feature type="transmembrane region" description="Helical" evidence="6">
    <location>
        <begin position="163"/>
        <end position="189"/>
    </location>
</feature>
<accession>A0A1N6UHK3</accession>
<feature type="transmembrane region" description="Helical" evidence="6">
    <location>
        <begin position="475"/>
        <end position="497"/>
    </location>
</feature>
<feature type="transmembrane region" description="Helical" evidence="6">
    <location>
        <begin position="210"/>
        <end position="231"/>
    </location>
</feature>
<evidence type="ECO:0000259" key="7">
    <source>
        <dbReference type="Pfam" id="PF02687"/>
    </source>
</evidence>
<protein>
    <submittedName>
        <fullName evidence="8">FtsX-like permease family protein</fullName>
    </submittedName>
</protein>
<comment type="subcellular location">
    <subcellularLocation>
        <location evidence="1">Cell membrane</location>
        <topology evidence="1">Multi-pass membrane protein</topology>
    </subcellularLocation>
</comment>
<evidence type="ECO:0000313" key="8">
    <source>
        <dbReference type="EMBL" id="SIQ65017.1"/>
    </source>
</evidence>
<keyword evidence="9" id="KW-1185">Reference proteome</keyword>
<feature type="transmembrane region" description="Helical" evidence="6">
    <location>
        <begin position="354"/>
        <end position="377"/>
    </location>
</feature>
<feature type="domain" description="ABC3 transporter permease C-terminal" evidence="7">
    <location>
        <begin position="355"/>
        <end position="431"/>
    </location>
</feature>
<dbReference type="EMBL" id="FTNF01000003">
    <property type="protein sequence ID" value="SIQ65017.1"/>
    <property type="molecule type" value="Genomic_DNA"/>
</dbReference>
<evidence type="ECO:0000256" key="6">
    <source>
        <dbReference type="SAM" id="Phobius"/>
    </source>
</evidence>
<evidence type="ECO:0000256" key="5">
    <source>
        <dbReference type="ARBA" id="ARBA00023136"/>
    </source>
</evidence>
<dbReference type="AlphaFoldDB" id="A0A1N6UHK3"/>
<dbReference type="RefSeq" id="WP_076468988.1">
    <property type="nucleotide sequence ID" value="NZ_FTNF01000003.1"/>
</dbReference>